<dbReference type="EMBL" id="DSFP01000038">
    <property type="protein sequence ID" value="HEW45967.1"/>
    <property type="molecule type" value="Genomic_DNA"/>
</dbReference>
<keyword evidence="4" id="KW-0788">Thiol protease</keyword>
<dbReference type="PANTHER" id="PTHR47053">
    <property type="entry name" value="MUREIN DD-ENDOPEPTIDASE MEPH-RELATED"/>
    <property type="match status" value="1"/>
</dbReference>
<reference evidence="6" key="1">
    <citation type="journal article" date="2020" name="mSystems">
        <title>Genome- and Community-Level Interaction Insights into Carbon Utilization and Element Cycling Functions of Hydrothermarchaeota in Hydrothermal Sediment.</title>
        <authorList>
            <person name="Zhou Z."/>
            <person name="Liu Y."/>
            <person name="Xu W."/>
            <person name="Pan J."/>
            <person name="Luo Z.H."/>
            <person name="Li M."/>
        </authorList>
    </citation>
    <scope>NUCLEOTIDE SEQUENCE [LARGE SCALE GENOMIC DNA]</scope>
    <source>
        <strain evidence="6">SpSt-132</strain>
    </source>
</reference>
<dbReference type="PANTHER" id="PTHR47053:SF1">
    <property type="entry name" value="MUREIN DD-ENDOPEPTIDASE MEPH-RELATED"/>
    <property type="match status" value="1"/>
</dbReference>
<keyword evidence="3 6" id="KW-0378">Hydrolase</keyword>
<feature type="domain" description="NlpC/P60" evidence="5">
    <location>
        <begin position="213"/>
        <end position="352"/>
    </location>
</feature>
<evidence type="ECO:0000313" key="6">
    <source>
        <dbReference type="EMBL" id="HEW45967.1"/>
    </source>
</evidence>
<dbReference type="PROSITE" id="PS51935">
    <property type="entry name" value="NLPC_P60"/>
    <property type="match status" value="1"/>
</dbReference>
<dbReference type="InterPro" id="IPR000064">
    <property type="entry name" value="NLP_P60_dom"/>
</dbReference>
<dbReference type="Gene3D" id="3.90.1720.10">
    <property type="entry name" value="endopeptidase domain like (from Nostoc punctiforme)"/>
    <property type="match status" value="1"/>
</dbReference>
<keyword evidence="2" id="KW-0645">Protease</keyword>
<dbReference type="AlphaFoldDB" id="A0A7C2ZI12"/>
<dbReference type="InterPro" id="IPR039439">
    <property type="entry name" value="SH3b1_dom"/>
</dbReference>
<evidence type="ECO:0000256" key="3">
    <source>
        <dbReference type="ARBA" id="ARBA00022801"/>
    </source>
</evidence>
<evidence type="ECO:0000256" key="2">
    <source>
        <dbReference type="ARBA" id="ARBA00022670"/>
    </source>
</evidence>
<proteinExistence type="inferred from homology"/>
<comment type="similarity">
    <text evidence="1">Belongs to the peptidase C40 family.</text>
</comment>
<organism evidence="6">
    <name type="scientific">Hydrogenobacter sp</name>
    <dbReference type="NCBI Taxonomy" id="2152829"/>
    <lineage>
        <taxon>Bacteria</taxon>
        <taxon>Pseudomonadati</taxon>
        <taxon>Aquificota</taxon>
        <taxon>Aquificia</taxon>
        <taxon>Aquificales</taxon>
        <taxon>Aquificaceae</taxon>
        <taxon>Hydrogenobacter</taxon>
    </lineage>
</organism>
<evidence type="ECO:0000256" key="4">
    <source>
        <dbReference type="ARBA" id="ARBA00022807"/>
    </source>
</evidence>
<gene>
    <name evidence="6" type="ORF">ENO47_04765</name>
</gene>
<sequence>MALINQQSYTLIDHMKRIEDFPEALEGKRVKDWIREDELPKGRLFIKGRELKKEDLLALMEKTNLENIPDLVLVKFGWTLKRTNMRMYPSQDIIHKGDPSIDYNQYTLLEPFTPLAILHRSKDGEWLYVHAPYMRGWVRKEDVLVRSREELLKIIRMPFLVVVKNKVEIGGVVFGLGSKIPYVEKKEESYRVLLPDLRTIWIKKGEGLSEGFLNFSEERVRYILEGLLGTTYDWGGKEGRWDCSSLVQSLYAVFGLELPRNSAQQAKIGRIVARSFSSYEEFKSLLKDLPPFRTLIFMKGHVMIYGGMEGGEPVIYHAVHSIIQEDGKRNHIGAIAKNYLERHRLRSIYRSIISVNVLD</sequence>
<dbReference type="InterPro" id="IPR051202">
    <property type="entry name" value="Peptidase_C40"/>
</dbReference>
<evidence type="ECO:0000256" key="1">
    <source>
        <dbReference type="ARBA" id="ARBA00007074"/>
    </source>
</evidence>
<dbReference type="Pfam" id="PF12913">
    <property type="entry name" value="SH3_6"/>
    <property type="match status" value="1"/>
</dbReference>
<dbReference type="GO" id="GO:0008234">
    <property type="term" value="F:cysteine-type peptidase activity"/>
    <property type="evidence" value="ECO:0007669"/>
    <property type="project" value="UniProtKB-KW"/>
</dbReference>
<comment type="caution">
    <text evidence="6">The sequence shown here is derived from an EMBL/GenBank/DDBJ whole genome shotgun (WGS) entry which is preliminary data.</text>
</comment>
<evidence type="ECO:0000259" key="5">
    <source>
        <dbReference type="PROSITE" id="PS51935"/>
    </source>
</evidence>
<dbReference type="SUPFAM" id="SSF54001">
    <property type="entry name" value="Cysteine proteinases"/>
    <property type="match status" value="1"/>
</dbReference>
<dbReference type="GO" id="GO:0006508">
    <property type="term" value="P:proteolysis"/>
    <property type="evidence" value="ECO:0007669"/>
    <property type="project" value="UniProtKB-KW"/>
</dbReference>
<protein>
    <submittedName>
        <fullName evidence="6">Glycoside hydrolase</fullName>
    </submittedName>
</protein>
<accession>A0A7C2ZI12</accession>
<dbReference type="Pfam" id="PF00877">
    <property type="entry name" value="NLPC_P60"/>
    <property type="match status" value="1"/>
</dbReference>
<name>A0A7C2ZI12_9AQUI</name>
<dbReference type="InterPro" id="IPR038765">
    <property type="entry name" value="Papain-like_cys_pep_sf"/>
</dbReference>